<dbReference type="PANTHER" id="PTHR10927:SF1">
    <property type="entry name" value="RIBOSOME MATURATION PROTEIN SBDS"/>
    <property type="match status" value="1"/>
</dbReference>
<dbReference type="PROSITE" id="PS01267">
    <property type="entry name" value="UPF0023"/>
    <property type="match status" value="1"/>
</dbReference>
<dbReference type="SUPFAM" id="SSF89895">
    <property type="entry name" value="FYSH domain"/>
    <property type="match status" value="1"/>
</dbReference>
<evidence type="ECO:0000259" key="9">
    <source>
        <dbReference type="Pfam" id="PF09377"/>
    </source>
</evidence>
<dbReference type="SUPFAM" id="SSF109728">
    <property type="entry name" value="Hypothetical protein AF0491, middle domain"/>
    <property type="match status" value="1"/>
</dbReference>
<dbReference type="InterPro" id="IPR018023">
    <property type="entry name" value="Ribosome_mat_SBDS_CS"/>
</dbReference>
<dbReference type="InterPro" id="IPR039100">
    <property type="entry name" value="Sdo1/SBDS-like"/>
</dbReference>
<dbReference type="Proteomes" id="UP001498771">
    <property type="component" value="Unassembled WGS sequence"/>
</dbReference>
<dbReference type="Gene3D" id="3.30.70.240">
    <property type="match status" value="1"/>
</dbReference>
<keyword evidence="5" id="KW-0690">Ribosome biogenesis</keyword>
<comment type="similarity">
    <text evidence="3">Belongs to the SDO1/SBDS family.</text>
</comment>
<gene>
    <name evidence="11" type="ORF">BZA70DRAFT_280645</name>
</gene>
<dbReference type="InterPro" id="IPR036786">
    <property type="entry name" value="Ribosome_mat_SBDS_N_sf"/>
</dbReference>
<evidence type="ECO:0000256" key="2">
    <source>
        <dbReference type="ARBA" id="ARBA00004496"/>
    </source>
</evidence>
<evidence type="ECO:0000256" key="7">
    <source>
        <dbReference type="ARBA" id="ARBA00049708"/>
    </source>
</evidence>
<dbReference type="Pfam" id="PF09377">
    <property type="entry name" value="SBDS_domain_II"/>
    <property type="match status" value="1"/>
</dbReference>
<name>A0ABR1F5L9_9ASCO</name>
<dbReference type="RefSeq" id="XP_064767426.1">
    <property type="nucleotide sequence ID" value="XM_064912999.1"/>
</dbReference>
<dbReference type="GeneID" id="90038511"/>
<keyword evidence="12" id="KW-1185">Reference proteome</keyword>
<evidence type="ECO:0000259" key="10">
    <source>
        <dbReference type="Pfam" id="PF20268"/>
    </source>
</evidence>
<dbReference type="EMBL" id="JBBJBU010000008">
    <property type="protein sequence ID" value="KAK7204393.1"/>
    <property type="molecule type" value="Genomic_DNA"/>
</dbReference>
<dbReference type="Gene3D" id="1.10.10.900">
    <property type="entry name" value="SBDS protein C-terminal domain, subdomain 1"/>
    <property type="match status" value="1"/>
</dbReference>
<keyword evidence="4" id="KW-0963">Cytoplasm</keyword>
<proteinExistence type="inferred from homology"/>
<comment type="subunit">
    <text evidence="7">Associates with the 60S ribosomal subunit.</text>
</comment>
<evidence type="ECO:0000256" key="1">
    <source>
        <dbReference type="ARBA" id="ARBA00004123"/>
    </source>
</evidence>
<feature type="domain" description="Ribosome maturation protein SDO1/SBDS N-terminal" evidence="8">
    <location>
        <begin position="14"/>
        <end position="101"/>
    </location>
</feature>
<evidence type="ECO:0000256" key="4">
    <source>
        <dbReference type="ARBA" id="ARBA00022490"/>
    </source>
</evidence>
<feature type="domain" description="Ribosome maturation protein SDO1/SBDS central" evidence="9">
    <location>
        <begin position="111"/>
        <end position="172"/>
    </location>
</feature>
<accession>A0ABR1F5L9</accession>
<reference evidence="11 12" key="1">
    <citation type="submission" date="2024-03" db="EMBL/GenBank/DDBJ databases">
        <title>Genome-scale model development and genomic sequencing of the oleaginous clade Lipomyces.</title>
        <authorList>
            <consortium name="Lawrence Berkeley National Laboratory"/>
            <person name="Czajka J.J."/>
            <person name="Han Y."/>
            <person name="Kim J."/>
            <person name="Mondo S.J."/>
            <person name="Hofstad B.A."/>
            <person name="Robles A."/>
            <person name="Haridas S."/>
            <person name="Riley R."/>
            <person name="LaButti K."/>
            <person name="Pangilinan J."/>
            <person name="Andreopoulos W."/>
            <person name="Lipzen A."/>
            <person name="Yan J."/>
            <person name="Wang M."/>
            <person name="Ng V."/>
            <person name="Grigoriev I.V."/>
            <person name="Spatafora J.W."/>
            <person name="Magnuson J.K."/>
            <person name="Baker S.E."/>
            <person name="Pomraning K.R."/>
        </authorList>
    </citation>
    <scope>NUCLEOTIDE SEQUENCE [LARGE SCALE GENOMIC DNA]</scope>
    <source>
        <strain evidence="11 12">Phaff 52-87</strain>
    </source>
</reference>
<protein>
    <submittedName>
        <fullName evidence="11">SBDS multi-domain protein</fullName>
    </submittedName>
</protein>
<organism evidence="11 12">
    <name type="scientific">Myxozyma melibiosi</name>
    <dbReference type="NCBI Taxonomy" id="54550"/>
    <lineage>
        <taxon>Eukaryota</taxon>
        <taxon>Fungi</taxon>
        <taxon>Dikarya</taxon>
        <taxon>Ascomycota</taxon>
        <taxon>Saccharomycotina</taxon>
        <taxon>Lipomycetes</taxon>
        <taxon>Lipomycetales</taxon>
        <taxon>Lipomycetaceae</taxon>
        <taxon>Myxozyma</taxon>
    </lineage>
</organism>
<dbReference type="InterPro" id="IPR037188">
    <property type="entry name" value="Sdo1/SBDS_central_sf"/>
</dbReference>
<dbReference type="NCBIfam" id="TIGR00291">
    <property type="entry name" value="RNA_SBDS"/>
    <property type="match status" value="1"/>
</dbReference>
<evidence type="ECO:0000256" key="6">
    <source>
        <dbReference type="ARBA" id="ARBA00023242"/>
    </source>
</evidence>
<dbReference type="Pfam" id="PF01172">
    <property type="entry name" value="SBDS_N"/>
    <property type="match status" value="1"/>
</dbReference>
<dbReference type="Pfam" id="PF20268">
    <property type="entry name" value="SBDS_C"/>
    <property type="match status" value="1"/>
</dbReference>
<evidence type="ECO:0000313" key="11">
    <source>
        <dbReference type="EMBL" id="KAK7204393.1"/>
    </source>
</evidence>
<keyword evidence="6" id="KW-0539">Nucleus</keyword>
<comment type="caution">
    <text evidence="11">The sequence shown here is derived from an EMBL/GenBank/DDBJ whole genome shotgun (WGS) entry which is preliminary data.</text>
</comment>
<dbReference type="InterPro" id="IPR018978">
    <property type="entry name" value="SDO1/SBDS_central"/>
</dbReference>
<dbReference type="Gene3D" id="3.30.1250.10">
    <property type="entry name" value="Ribosome maturation protein SBDS, N-terminal domain"/>
    <property type="match status" value="1"/>
</dbReference>
<feature type="domain" description="Ribosome maturation protein SDO1/SBDS C-terminal" evidence="10">
    <location>
        <begin position="174"/>
        <end position="241"/>
    </location>
</feature>
<evidence type="ECO:0000259" key="8">
    <source>
        <dbReference type="Pfam" id="PF01172"/>
    </source>
</evidence>
<evidence type="ECO:0000256" key="5">
    <source>
        <dbReference type="ARBA" id="ARBA00022517"/>
    </source>
</evidence>
<dbReference type="InterPro" id="IPR019783">
    <property type="entry name" value="SDO1/SBDS_N"/>
</dbReference>
<dbReference type="InterPro" id="IPR046928">
    <property type="entry name" value="SDO1/SBDS_C"/>
</dbReference>
<dbReference type="PANTHER" id="PTHR10927">
    <property type="entry name" value="RIBOSOME MATURATION PROTEIN SBDS"/>
    <property type="match status" value="1"/>
</dbReference>
<comment type="subcellular location">
    <subcellularLocation>
        <location evidence="2">Cytoplasm</location>
    </subcellularLocation>
    <subcellularLocation>
        <location evidence="1">Nucleus</location>
    </subcellularLocation>
</comment>
<dbReference type="InterPro" id="IPR002140">
    <property type="entry name" value="Sdo1/SBDS"/>
</dbReference>
<evidence type="ECO:0000313" key="12">
    <source>
        <dbReference type="Proteomes" id="UP001498771"/>
    </source>
</evidence>
<evidence type="ECO:0000256" key="3">
    <source>
        <dbReference type="ARBA" id="ARBA00007433"/>
    </source>
</evidence>
<sequence>MPINQPSNQIKLTNVSLVRMRKGKKRFELACYQNKVQDWRSGVETDLDEVLQIPSVFLNVSKGQVAPNDDLKASFGTTDQDKIILEILKKGELQVGEKERQAKLQQQHATVIDLVTSRCVNPTTKRPYPTTIIEKALSELGFNIVATKSAKAQALDAIKQLIAKQIIPIARARMRVRLTADAKEAKKYREAIVSLIEQIETEDWSQEWACVGFIEPGKYRELGEKLQQESKGRANIEVLDMAVIQEGEEAI</sequence>